<evidence type="ECO:0000256" key="6">
    <source>
        <dbReference type="ARBA" id="ARBA00023157"/>
    </source>
</evidence>
<dbReference type="GO" id="GO:0009506">
    <property type="term" value="C:plasmodesma"/>
    <property type="evidence" value="ECO:0007669"/>
    <property type="project" value="TreeGrafter"/>
</dbReference>
<keyword evidence="4" id="KW-0372">Hormone</keyword>
<dbReference type="Proteomes" id="UP001188597">
    <property type="component" value="Unassembled WGS sequence"/>
</dbReference>
<evidence type="ECO:0000256" key="4">
    <source>
        <dbReference type="ARBA" id="ARBA00022702"/>
    </source>
</evidence>
<dbReference type="EMBL" id="JAVXUP010001564">
    <property type="protein sequence ID" value="KAK3010233.1"/>
    <property type="molecule type" value="Genomic_DNA"/>
</dbReference>
<proteinExistence type="inferred from homology"/>
<dbReference type="GO" id="GO:0019722">
    <property type="term" value="P:calcium-mediated signaling"/>
    <property type="evidence" value="ECO:0007669"/>
    <property type="project" value="TreeGrafter"/>
</dbReference>
<name>A0AA88VMH9_9ASTE</name>
<evidence type="ECO:0000313" key="8">
    <source>
        <dbReference type="EMBL" id="KAK3010233.1"/>
    </source>
</evidence>
<comment type="caution">
    <text evidence="8">The sequence shown here is derived from an EMBL/GenBank/DDBJ whole genome shotgun (WGS) entry which is preliminary data.</text>
</comment>
<organism evidence="8 9">
    <name type="scientific">Escallonia herrerae</name>
    <dbReference type="NCBI Taxonomy" id="1293975"/>
    <lineage>
        <taxon>Eukaryota</taxon>
        <taxon>Viridiplantae</taxon>
        <taxon>Streptophyta</taxon>
        <taxon>Embryophyta</taxon>
        <taxon>Tracheophyta</taxon>
        <taxon>Spermatophyta</taxon>
        <taxon>Magnoliopsida</taxon>
        <taxon>eudicotyledons</taxon>
        <taxon>Gunneridae</taxon>
        <taxon>Pentapetalae</taxon>
        <taxon>asterids</taxon>
        <taxon>campanulids</taxon>
        <taxon>Escalloniales</taxon>
        <taxon>Escalloniaceae</taxon>
        <taxon>Escallonia</taxon>
    </lineage>
</organism>
<comment type="subcellular location">
    <subcellularLocation>
        <location evidence="1">Secreted</location>
    </subcellularLocation>
</comment>
<evidence type="ECO:0000256" key="7">
    <source>
        <dbReference type="SAM" id="SignalP"/>
    </source>
</evidence>
<dbReference type="PANTHER" id="PTHR33136:SF89">
    <property type="entry name" value="PROTEIN RALF-LIKE 19"/>
    <property type="match status" value="1"/>
</dbReference>
<dbReference type="Pfam" id="PF05498">
    <property type="entry name" value="RALF"/>
    <property type="match status" value="1"/>
</dbReference>
<feature type="signal peptide" evidence="7">
    <location>
        <begin position="1"/>
        <end position="20"/>
    </location>
</feature>
<keyword evidence="3" id="KW-0964">Secreted</keyword>
<evidence type="ECO:0000313" key="9">
    <source>
        <dbReference type="Proteomes" id="UP001188597"/>
    </source>
</evidence>
<evidence type="ECO:0000256" key="2">
    <source>
        <dbReference type="ARBA" id="ARBA00009178"/>
    </source>
</evidence>
<evidence type="ECO:0000256" key="5">
    <source>
        <dbReference type="ARBA" id="ARBA00022729"/>
    </source>
</evidence>
<evidence type="ECO:0008006" key="10">
    <source>
        <dbReference type="Google" id="ProtNLM"/>
    </source>
</evidence>
<dbReference type="GO" id="GO:0005576">
    <property type="term" value="C:extracellular region"/>
    <property type="evidence" value="ECO:0007669"/>
    <property type="project" value="UniProtKB-SubCell"/>
</dbReference>
<keyword evidence="9" id="KW-1185">Reference proteome</keyword>
<gene>
    <name evidence="8" type="ORF">RJ639_010805</name>
</gene>
<dbReference type="AlphaFoldDB" id="A0AA88VMH9"/>
<accession>A0AA88VMH9</accession>
<keyword evidence="6" id="KW-1015">Disulfide bond</keyword>
<sequence>MDFRFGAILLLVALATVVESKSFALDGASWDTVVHLDLGALHSRGDGVCHGRVSDCINEDEEMMVDSEATRRVLRGRRYISYGALQRNNVPCNRRGRSYYNCNSRGRANPYRRGCNVITKCARTYR</sequence>
<comment type="similarity">
    <text evidence="2">Belongs to the plant rapid alkalinization factor (RALF) family.</text>
</comment>
<dbReference type="GO" id="GO:0005179">
    <property type="term" value="F:hormone activity"/>
    <property type="evidence" value="ECO:0007669"/>
    <property type="project" value="UniProtKB-KW"/>
</dbReference>
<keyword evidence="5 7" id="KW-0732">Signal</keyword>
<dbReference type="InterPro" id="IPR008801">
    <property type="entry name" value="RALF"/>
</dbReference>
<dbReference type="PANTHER" id="PTHR33136">
    <property type="entry name" value="RAPID ALKALINIZATION FACTOR-LIKE"/>
    <property type="match status" value="1"/>
</dbReference>
<evidence type="ECO:0000256" key="3">
    <source>
        <dbReference type="ARBA" id="ARBA00022525"/>
    </source>
</evidence>
<protein>
    <recommendedName>
        <fullName evidence="10">Rapid alkalinization factor</fullName>
    </recommendedName>
</protein>
<reference evidence="8" key="1">
    <citation type="submission" date="2022-12" db="EMBL/GenBank/DDBJ databases">
        <title>Draft genome assemblies for two species of Escallonia (Escalloniales).</title>
        <authorList>
            <person name="Chanderbali A."/>
            <person name="Dervinis C."/>
            <person name="Anghel I."/>
            <person name="Soltis D."/>
            <person name="Soltis P."/>
            <person name="Zapata F."/>
        </authorList>
    </citation>
    <scope>NUCLEOTIDE SEQUENCE</scope>
    <source>
        <strain evidence="8">UCBG64.0493</strain>
        <tissue evidence="8">Leaf</tissue>
    </source>
</reference>
<evidence type="ECO:0000256" key="1">
    <source>
        <dbReference type="ARBA" id="ARBA00004613"/>
    </source>
</evidence>
<feature type="chain" id="PRO_5041700005" description="Rapid alkalinization factor" evidence="7">
    <location>
        <begin position="21"/>
        <end position="126"/>
    </location>
</feature>